<dbReference type="WBParaSite" id="Pan_g6791.t1">
    <property type="protein sequence ID" value="Pan_g6791.t1"/>
    <property type="gene ID" value="Pan_g6791"/>
</dbReference>
<protein>
    <submittedName>
        <fullName evidence="2">Uncharacterized protein</fullName>
    </submittedName>
</protein>
<name>A0A7E4W459_PANRE</name>
<keyword evidence="1" id="KW-1185">Reference proteome</keyword>
<accession>A0A7E4W459</accession>
<reference evidence="2" key="2">
    <citation type="submission" date="2020-10" db="UniProtKB">
        <authorList>
            <consortium name="WormBaseParasite"/>
        </authorList>
    </citation>
    <scope>IDENTIFICATION</scope>
</reference>
<reference evidence="1" key="1">
    <citation type="journal article" date="2013" name="Genetics">
        <title>The draft genome and transcriptome of Panagrellus redivivus are shaped by the harsh demands of a free-living lifestyle.</title>
        <authorList>
            <person name="Srinivasan J."/>
            <person name="Dillman A.R."/>
            <person name="Macchietto M.G."/>
            <person name="Heikkinen L."/>
            <person name="Lakso M."/>
            <person name="Fracchia K.M."/>
            <person name="Antoshechkin I."/>
            <person name="Mortazavi A."/>
            <person name="Wong G."/>
            <person name="Sternberg P.W."/>
        </authorList>
    </citation>
    <scope>NUCLEOTIDE SEQUENCE [LARGE SCALE GENOMIC DNA]</scope>
    <source>
        <strain evidence="1">MT8872</strain>
    </source>
</reference>
<organism evidence="1 2">
    <name type="scientific">Panagrellus redivivus</name>
    <name type="common">Microworm</name>
    <dbReference type="NCBI Taxonomy" id="6233"/>
    <lineage>
        <taxon>Eukaryota</taxon>
        <taxon>Metazoa</taxon>
        <taxon>Ecdysozoa</taxon>
        <taxon>Nematoda</taxon>
        <taxon>Chromadorea</taxon>
        <taxon>Rhabditida</taxon>
        <taxon>Tylenchina</taxon>
        <taxon>Panagrolaimomorpha</taxon>
        <taxon>Panagrolaimoidea</taxon>
        <taxon>Panagrolaimidae</taxon>
        <taxon>Panagrellus</taxon>
    </lineage>
</organism>
<dbReference type="AlphaFoldDB" id="A0A7E4W459"/>
<evidence type="ECO:0000313" key="2">
    <source>
        <dbReference type="WBParaSite" id="Pan_g6791.t1"/>
    </source>
</evidence>
<dbReference type="Proteomes" id="UP000492821">
    <property type="component" value="Unassembled WGS sequence"/>
</dbReference>
<evidence type="ECO:0000313" key="1">
    <source>
        <dbReference type="Proteomes" id="UP000492821"/>
    </source>
</evidence>
<proteinExistence type="predicted"/>
<sequence length="126" mass="14667">MAQKSTGDSRLNRSCYAESKFQCHVSGGTLDIAPMKYFVIDVVANLRSRMFKKLCESKRLERHHLEEHWRWHRRCCGYCAAAIVFEEEHWIWIKGFKLSMEGREIHSKSVKALAKPTPVTVENPES</sequence>